<protein>
    <recommendedName>
        <fullName evidence="5">Nuclear receptor-binding factor 2 MIT domain-containing protein</fullName>
    </recommendedName>
</protein>
<organism evidence="3 4">
    <name type="scientific">Prymnesium parvum</name>
    <name type="common">Toxic golden alga</name>
    <dbReference type="NCBI Taxonomy" id="97485"/>
    <lineage>
        <taxon>Eukaryota</taxon>
        <taxon>Haptista</taxon>
        <taxon>Haptophyta</taxon>
        <taxon>Prymnesiophyceae</taxon>
        <taxon>Prymnesiales</taxon>
        <taxon>Prymnesiaceae</taxon>
        <taxon>Prymnesium</taxon>
    </lineage>
</organism>
<evidence type="ECO:0000313" key="3">
    <source>
        <dbReference type="EMBL" id="KAL1493504.1"/>
    </source>
</evidence>
<keyword evidence="4" id="KW-1185">Reference proteome</keyword>
<feature type="coiled-coil region" evidence="1">
    <location>
        <begin position="180"/>
        <end position="275"/>
    </location>
</feature>
<evidence type="ECO:0008006" key="5">
    <source>
        <dbReference type="Google" id="ProtNLM"/>
    </source>
</evidence>
<evidence type="ECO:0000256" key="2">
    <source>
        <dbReference type="SAM" id="MobiDB-lite"/>
    </source>
</evidence>
<keyword evidence="1" id="KW-0175">Coiled coil</keyword>
<dbReference type="Proteomes" id="UP001515480">
    <property type="component" value="Unassembled WGS sequence"/>
</dbReference>
<gene>
    <name evidence="3" type="ORF">AB1Y20_017209</name>
</gene>
<name>A0AB34I9V5_PRYPA</name>
<feature type="region of interest" description="Disordered" evidence="2">
    <location>
        <begin position="314"/>
        <end position="337"/>
    </location>
</feature>
<accession>A0AB34I9V5</accession>
<dbReference type="AlphaFoldDB" id="A0AB34I9V5"/>
<proteinExistence type="predicted"/>
<evidence type="ECO:0000256" key="1">
    <source>
        <dbReference type="SAM" id="Coils"/>
    </source>
</evidence>
<sequence length="337" mass="36325">MLQQANSLAIEAEDLYLDGHMQQAAARYEKAAEAYVRATLSTSDTATLQSLRQLALAHSHRSHELKWLVELNSLPLDASASHDDYPPAAPPPEEAEWADASTLCAAAEGPLALLRLGSTLLGTLETLRLGAEELLAGELALPPAAGGVGSLPLGLNDSFCIVAPEAQPPHAAESREGEALAATRQKLHQLAAESDRLRRENVFLKQLNTEVSSTLVRAQRRAQDQLRLVKRAIKALREIQKAPRPDLSQSGAAEIEELRAQLDEAHRARRGQAELVRKYESRWRHLKASARQKQAMNELKQPAAAGGASVLGACPASAGSSSLPRAAHPAPRNQLVR</sequence>
<reference evidence="3 4" key="1">
    <citation type="journal article" date="2024" name="Science">
        <title>Giant polyketide synthase enzymes in the biosynthesis of giant marine polyether toxins.</title>
        <authorList>
            <person name="Fallon T.R."/>
            <person name="Shende V.V."/>
            <person name="Wierzbicki I.H."/>
            <person name="Pendleton A.L."/>
            <person name="Watervoot N.F."/>
            <person name="Auber R.P."/>
            <person name="Gonzalez D.J."/>
            <person name="Wisecaver J.H."/>
            <person name="Moore B.S."/>
        </authorList>
    </citation>
    <scope>NUCLEOTIDE SEQUENCE [LARGE SCALE GENOMIC DNA]</scope>
    <source>
        <strain evidence="3 4">12B1</strain>
    </source>
</reference>
<evidence type="ECO:0000313" key="4">
    <source>
        <dbReference type="Proteomes" id="UP001515480"/>
    </source>
</evidence>
<comment type="caution">
    <text evidence="3">The sequence shown here is derived from an EMBL/GenBank/DDBJ whole genome shotgun (WGS) entry which is preliminary data.</text>
</comment>
<dbReference type="EMBL" id="JBGBPQ010000034">
    <property type="protein sequence ID" value="KAL1493504.1"/>
    <property type="molecule type" value="Genomic_DNA"/>
</dbReference>